<keyword evidence="3" id="KW-1185">Reference proteome</keyword>
<dbReference type="STRING" id="1196353.SAMN05444921_1153"/>
<dbReference type="PANTHER" id="PTHR35400">
    <property type="entry name" value="SLR1083 PROTEIN"/>
    <property type="match status" value="1"/>
</dbReference>
<dbReference type="GeneID" id="40831638"/>
<gene>
    <name evidence="2" type="ORF">SAMN05444921_1153</name>
</gene>
<keyword evidence="2" id="KW-0378">Hydrolase</keyword>
<dbReference type="Pfam" id="PF05685">
    <property type="entry name" value="Uma2"/>
    <property type="match status" value="1"/>
</dbReference>
<keyword evidence="2" id="KW-0255">Endonuclease</keyword>
<dbReference type="SUPFAM" id="SSF52980">
    <property type="entry name" value="Restriction endonuclease-like"/>
    <property type="match status" value="1"/>
</dbReference>
<dbReference type="CDD" id="cd06260">
    <property type="entry name" value="DUF820-like"/>
    <property type="match status" value="1"/>
</dbReference>
<proteinExistence type="predicted"/>
<name>A0A1G9X1J2_9ACTN</name>
<accession>A0A1G9X1J2</accession>
<dbReference type="RefSeq" id="WP_093657743.1">
    <property type="nucleotide sequence ID" value="NZ_FNHI01000015.1"/>
</dbReference>
<evidence type="ECO:0000313" key="2">
    <source>
        <dbReference type="EMBL" id="SDM90293.1"/>
    </source>
</evidence>
<dbReference type="GO" id="GO:0004519">
    <property type="term" value="F:endonuclease activity"/>
    <property type="evidence" value="ECO:0007669"/>
    <property type="project" value="UniProtKB-KW"/>
</dbReference>
<dbReference type="OrthoDB" id="4537149at2"/>
<dbReference type="InterPro" id="IPR011335">
    <property type="entry name" value="Restrct_endonuc-II-like"/>
</dbReference>
<dbReference type="AlphaFoldDB" id="A0A1G9X1J2"/>
<sequence>MTPSPADTPDMSVEEFEELARRAPETVTLEYINGKLKVKPVPDGDHVEIVMWLLRQCMQQRPQLNLYPDQGLVIPTYRAGRARPDGTLAPVDYFAGRGEWTRPEGVLMVAEVTSHDSDTRRRDHGDKRVGYATAGIPVYLLVDRDTDSLVVHSEPDGDTYRLCRSYKYGDTVSLPSPVDITLDTERLKDYSG</sequence>
<dbReference type="Proteomes" id="UP000199063">
    <property type="component" value="Unassembled WGS sequence"/>
</dbReference>
<organism evidence="2 3">
    <name type="scientific">Streptomyces wuyuanensis</name>
    <dbReference type="NCBI Taxonomy" id="1196353"/>
    <lineage>
        <taxon>Bacteria</taxon>
        <taxon>Bacillati</taxon>
        <taxon>Actinomycetota</taxon>
        <taxon>Actinomycetes</taxon>
        <taxon>Kitasatosporales</taxon>
        <taxon>Streptomycetaceae</taxon>
        <taxon>Streptomyces</taxon>
    </lineage>
</organism>
<dbReference type="EMBL" id="FNHI01000015">
    <property type="protein sequence ID" value="SDM90293.1"/>
    <property type="molecule type" value="Genomic_DNA"/>
</dbReference>
<dbReference type="PANTHER" id="PTHR35400:SF3">
    <property type="entry name" value="SLL1072 PROTEIN"/>
    <property type="match status" value="1"/>
</dbReference>
<keyword evidence="2" id="KW-0540">Nuclease</keyword>
<reference evidence="3" key="1">
    <citation type="submission" date="2016-10" db="EMBL/GenBank/DDBJ databases">
        <authorList>
            <person name="Varghese N."/>
            <person name="Submissions S."/>
        </authorList>
    </citation>
    <scope>NUCLEOTIDE SEQUENCE [LARGE SCALE GENOMIC DNA]</scope>
    <source>
        <strain evidence="3">CGMCC 4.7042</strain>
    </source>
</reference>
<dbReference type="InterPro" id="IPR008538">
    <property type="entry name" value="Uma2"/>
</dbReference>
<dbReference type="InterPro" id="IPR012296">
    <property type="entry name" value="Nuclease_put_TT1808"/>
</dbReference>
<evidence type="ECO:0000313" key="3">
    <source>
        <dbReference type="Proteomes" id="UP000199063"/>
    </source>
</evidence>
<evidence type="ECO:0000259" key="1">
    <source>
        <dbReference type="Pfam" id="PF05685"/>
    </source>
</evidence>
<feature type="domain" description="Putative restriction endonuclease" evidence="1">
    <location>
        <begin position="13"/>
        <end position="183"/>
    </location>
</feature>
<dbReference type="Gene3D" id="3.90.1570.10">
    <property type="entry name" value="tt1808, chain A"/>
    <property type="match status" value="1"/>
</dbReference>
<protein>
    <submittedName>
        <fullName evidence="2">Endonuclease, Uma2 family (Restriction endonuclease fold)</fullName>
    </submittedName>
</protein>